<dbReference type="Pfam" id="PF00480">
    <property type="entry name" value="ROK"/>
    <property type="match status" value="1"/>
</dbReference>
<protein>
    <submittedName>
        <fullName evidence="1">ROK family protein</fullName>
    </submittedName>
</protein>
<dbReference type="RefSeq" id="WP_345369689.1">
    <property type="nucleotide sequence ID" value="NZ_BAABJX010000017.1"/>
</dbReference>
<evidence type="ECO:0000313" key="2">
    <source>
        <dbReference type="Proteomes" id="UP001500298"/>
    </source>
</evidence>
<dbReference type="Gene3D" id="3.30.420.40">
    <property type="match status" value="2"/>
</dbReference>
<dbReference type="InterPro" id="IPR049874">
    <property type="entry name" value="ROK_cs"/>
</dbReference>
<evidence type="ECO:0000313" key="1">
    <source>
        <dbReference type="EMBL" id="GAA4827066.1"/>
    </source>
</evidence>
<comment type="caution">
    <text evidence="1">The sequence shown here is derived from an EMBL/GenBank/DDBJ whole genome shotgun (WGS) entry which is preliminary data.</text>
</comment>
<dbReference type="InterPro" id="IPR000600">
    <property type="entry name" value="ROK"/>
</dbReference>
<keyword evidence="2" id="KW-1185">Reference proteome</keyword>
<dbReference type="SUPFAM" id="SSF53067">
    <property type="entry name" value="Actin-like ATPase domain"/>
    <property type="match status" value="1"/>
</dbReference>
<dbReference type="CDD" id="cd24068">
    <property type="entry name" value="ASKHA_NBD_ROK_FnNanK-like"/>
    <property type="match status" value="1"/>
</dbReference>
<accession>A0ABP9D460</accession>
<sequence length="313" mass="33825">MNLFAAIDIGGTAIKYGVVTQEGKVLCQKKIPTEAYHGGCILMQKVIHLVEELQSEYPTIEGIGVSTAGQVNPIDGSILFATETLPGWTGMEVSAILQKHFNLPVQVENDVNAAALGEAWQGAGKQAKNFLCLTIGTGIGGAIVLDDQLYRGEKGIAAEFGHIPIVPDGRPCTCGNKGCFEQYASTTALVREVQSIVQQKEIDGRWIFQQAQLGNQQCQEAIDQWVKNIAIGLTTLTYIFNPSLIVIGGGISAQGESLMQQIQEHLQEMLMPSFYKGLKVRSASCGNTAGMLGAVYSLLMRKKLNQCNYSIIQ</sequence>
<dbReference type="InterPro" id="IPR043129">
    <property type="entry name" value="ATPase_NBD"/>
</dbReference>
<name>A0ABP9D460_9BACT</name>
<organism evidence="1 2">
    <name type="scientific">Algivirga pacifica</name>
    <dbReference type="NCBI Taxonomy" id="1162670"/>
    <lineage>
        <taxon>Bacteria</taxon>
        <taxon>Pseudomonadati</taxon>
        <taxon>Bacteroidota</taxon>
        <taxon>Cytophagia</taxon>
        <taxon>Cytophagales</taxon>
        <taxon>Flammeovirgaceae</taxon>
        <taxon>Algivirga</taxon>
    </lineage>
</organism>
<gene>
    <name evidence="1" type="ORF">GCM10023331_09810</name>
</gene>
<proteinExistence type="predicted"/>
<reference evidence="2" key="1">
    <citation type="journal article" date="2019" name="Int. J. Syst. Evol. Microbiol.">
        <title>The Global Catalogue of Microorganisms (GCM) 10K type strain sequencing project: providing services to taxonomists for standard genome sequencing and annotation.</title>
        <authorList>
            <consortium name="The Broad Institute Genomics Platform"/>
            <consortium name="The Broad Institute Genome Sequencing Center for Infectious Disease"/>
            <person name="Wu L."/>
            <person name="Ma J."/>
        </authorList>
    </citation>
    <scope>NUCLEOTIDE SEQUENCE [LARGE SCALE GENOMIC DNA]</scope>
    <source>
        <strain evidence="2">JCM 18326</strain>
    </source>
</reference>
<dbReference type="PANTHER" id="PTHR18964">
    <property type="entry name" value="ROK (REPRESSOR, ORF, KINASE) FAMILY"/>
    <property type="match status" value="1"/>
</dbReference>
<dbReference type="PANTHER" id="PTHR18964:SF165">
    <property type="entry name" value="BETA-GLUCOSIDE KINASE"/>
    <property type="match status" value="1"/>
</dbReference>
<dbReference type="Proteomes" id="UP001500298">
    <property type="component" value="Unassembled WGS sequence"/>
</dbReference>
<dbReference type="PROSITE" id="PS01125">
    <property type="entry name" value="ROK"/>
    <property type="match status" value="1"/>
</dbReference>
<dbReference type="EMBL" id="BAABJX010000017">
    <property type="protein sequence ID" value="GAA4827066.1"/>
    <property type="molecule type" value="Genomic_DNA"/>
</dbReference>